<feature type="domain" description="S1 motif" evidence="1">
    <location>
        <begin position="650"/>
        <end position="719"/>
    </location>
</feature>
<dbReference type="GO" id="GO:0003729">
    <property type="term" value="F:mRNA binding"/>
    <property type="evidence" value="ECO:0007669"/>
    <property type="project" value="TreeGrafter"/>
</dbReference>
<dbReference type="InterPro" id="IPR023323">
    <property type="entry name" value="Tex-like_dom_sf"/>
</dbReference>
<dbReference type="InterPro" id="IPR044146">
    <property type="entry name" value="S1_Tex"/>
</dbReference>
<dbReference type="Gene3D" id="2.40.50.140">
    <property type="entry name" value="Nucleic acid-binding proteins"/>
    <property type="match status" value="1"/>
</dbReference>
<dbReference type="FunFam" id="3.30.420.140:FF:000001">
    <property type="entry name" value="RNA-binding transcriptional accessory protein"/>
    <property type="match status" value="1"/>
</dbReference>
<dbReference type="FunFam" id="2.40.50.140:FF:000051">
    <property type="entry name" value="RNA-binding transcriptional accessory protein"/>
    <property type="match status" value="1"/>
</dbReference>
<dbReference type="Gene3D" id="1.10.150.310">
    <property type="entry name" value="Tex RuvX-like domain-like"/>
    <property type="match status" value="1"/>
</dbReference>
<evidence type="ECO:0000259" key="1">
    <source>
        <dbReference type="PROSITE" id="PS50126"/>
    </source>
</evidence>
<dbReference type="InterPro" id="IPR037027">
    <property type="entry name" value="YqgF/RNaseH-like_dom_sf"/>
</dbReference>
<dbReference type="PANTHER" id="PTHR10724">
    <property type="entry name" value="30S RIBOSOMAL PROTEIN S1"/>
    <property type="match status" value="1"/>
</dbReference>
<dbReference type="InterPro" id="IPR055179">
    <property type="entry name" value="Tex-like_central_region"/>
</dbReference>
<dbReference type="FunFam" id="1.10.150.310:FF:000001">
    <property type="entry name" value="RNA-binding transcriptional accessory protein"/>
    <property type="match status" value="1"/>
</dbReference>
<dbReference type="AlphaFoldDB" id="A0A840UVH8"/>
<dbReference type="InterPro" id="IPR006641">
    <property type="entry name" value="YqgF/RNaseH-like_dom"/>
</dbReference>
<dbReference type="PANTHER" id="PTHR10724:SF10">
    <property type="entry name" value="S1 RNA-BINDING DOMAIN-CONTAINING PROTEIN 1"/>
    <property type="match status" value="1"/>
</dbReference>
<dbReference type="Pfam" id="PF00575">
    <property type="entry name" value="S1"/>
    <property type="match status" value="1"/>
</dbReference>
<dbReference type="RefSeq" id="WP_183862265.1">
    <property type="nucleotide sequence ID" value="NZ_JACHFH010000027.1"/>
</dbReference>
<dbReference type="SUPFAM" id="SSF158832">
    <property type="entry name" value="Tex N-terminal region-like"/>
    <property type="match status" value="1"/>
</dbReference>
<dbReference type="InterPro" id="IPR023319">
    <property type="entry name" value="Tex-like_HTH_dom_sf"/>
</dbReference>
<dbReference type="InterPro" id="IPR050437">
    <property type="entry name" value="Ribos_protein_bS1-like"/>
</dbReference>
<comment type="caution">
    <text evidence="2">The sequence shown here is derived from an EMBL/GenBank/DDBJ whole genome shotgun (WGS) entry which is preliminary data.</text>
</comment>
<accession>A0A840UVH8</accession>
<dbReference type="Pfam" id="PF12836">
    <property type="entry name" value="HHH_3"/>
    <property type="match status" value="1"/>
</dbReference>
<dbReference type="GO" id="GO:0006412">
    <property type="term" value="P:translation"/>
    <property type="evidence" value="ECO:0007669"/>
    <property type="project" value="TreeGrafter"/>
</dbReference>
<dbReference type="Gene3D" id="1.10.3500.10">
    <property type="entry name" value="Tex N-terminal region-like"/>
    <property type="match status" value="1"/>
</dbReference>
<dbReference type="SUPFAM" id="SSF47781">
    <property type="entry name" value="RuvA domain 2-like"/>
    <property type="match status" value="2"/>
</dbReference>
<dbReference type="Proteomes" id="UP000559117">
    <property type="component" value="Unassembled WGS sequence"/>
</dbReference>
<proteinExistence type="predicted"/>
<dbReference type="CDD" id="cd05685">
    <property type="entry name" value="S1_Tex"/>
    <property type="match status" value="1"/>
</dbReference>
<dbReference type="GO" id="GO:0005737">
    <property type="term" value="C:cytoplasm"/>
    <property type="evidence" value="ECO:0007669"/>
    <property type="project" value="UniProtKB-ARBA"/>
</dbReference>
<dbReference type="Gene3D" id="3.30.420.140">
    <property type="entry name" value="YqgF/RNase H-like domain"/>
    <property type="match status" value="1"/>
</dbReference>
<protein>
    <recommendedName>
        <fullName evidence="1">S1 motif domain-containing protein</fullName>
    </recommendedName>
</protein>
<gene>
    <name evidence="2" type="ORF">HNR32_002058</name>
</gene>
<dbReference type="Gene3D" id="1.10.10.650">
    <property type="entry name" value="RuvA domain 2-like"/>
    <property type="match status" value="1"/>
</dbReference>
<reference evidence="2 3" key="1">
    <citation type="submission" date="2020-08" db="EMBL/GenBank/DDBJ databases">
        <title>Genomic Encyclopedia of Type Strains, Phase IV (KMG-IV): sequencing the most valuable type-strain genomes for metagenomic binning, comparative biology and taxonomic classification.</title>
        <authorList>
            <person name="Goeker M."/>
        </authorList>
    </citation>
    <scope>NUCLEOTIDE SEQUENCE [LARGE SCALE GENOMIC DNA]</scope>
    <source>
        <strain evidence="2 3">DSM 24661</strain>
    </source>
</reference>
<dbReference type="InterPro" id="IPR003029">
    <property type="entry name" value="S1_domain"/>
</dbReference>
<dbReference type="SMART" id="SM00732">
    <property type="entry name" value="YqgFc"/>
    <property type="match status" value="1"/>
</dbReference>
<dbReference type="Pfam" id="PF09371">
    <property type="entry name" value="Tex_N"/>
    <property type="match status" value="1"/>
</dbReference>
<dbReference type="Pfam" id="PF22706">
    <property type="entry name" value="Tex_central_region"/>
    <property type="match status" value="1"/>
</dbReference>
<evidence type="ECO:0000313" key="2">
    <source>
        <dbReference type="EMBL" id="MBB5336903.1"/>
    </source>
</evidence>
<dbReference type="FunFam" id="1.10.10.650:FF:000001">
    <property type="entry name" value="S1 RNA-binding domain 1"/>
    <property type="match status" value="1"/>
</dbReference>
<keyword evidence="3" id="KW-1185">Reference proteome</keyword>
<dbReference type="InterPro" id="IPR018974">
    <property type="entry name" value="Tex-like_N"/>
</dbReference>
<dbReference type="InterPro" id="IPR012340">
    <property type="entry name" value="NA-bd_OB-fold"/>
</dbReference>
<dbReference type="InterPro" id="IPR012337">
    <property type="entry name" value="RNaseH-like_sf"/>
</dbReference>
<dbReference type="InterPro" id="IPR041692">
    <property type="entry name" value="HHH_9"/>
</dbReference>
<dbReference type="SUPFAM" id="SSF50249">
    <property type="entry name" value="Nucleic acid-binding proteins"/>
    <property type="match status" value="1"/>
</dbReference>
<dbReference type="InterPro" id="IPR010994">
    <property type="entry name" value="RuvA_2-like"/>
</dbReference>
<dbReference type="SMART" id="SM00316">
    <property type="entry name" value="S1"/>
    <property type="match status" value="1"/>
</dbReference>
<dbReference type="Pfam" id="PF17674">
    <property type="entry name" value="HHH_9"/>
    <property type="match status" value="1"/>
</dbReference>
<dbReference type="InterPro" id="IPR032639">
    <property type="entry name" value="Tex_YqgF"/>
</dbReference>
<dbReference type="SUPFAM" id="SSF53098">
    <property type="entry name" value="Ribonuclease H-like"/>
    <property type="match status" value="1"/>
</dbReference>
<evidence type="ECO:0000313" key="3">
    <source>
        <dbReference type="Proteomes" id="UP000559117"/>
    </source>
</evidence>
<dbReference type="PROSITE" id="PS50126">
    <property type="entry name" value="S1"/>
    <property type="match status" value="1"/>
</dbReference>
<dbReference type="GO" id="GO:0003735">
    <property type="term" value="F:structural constituent of ribosome"/>
    <property type="evidence" value="ECO:0007669"/>
    <property type="project" value="TreeGrafter"/>
</dbReference>
<dbReference type="Pfam" id="PF16921">
    <property type="entry name" value="Tex_YqgF"/>
    <property type="match status" value="1"/>
</dbReference>
<sequence>MLEQNINSSIAKQLHIAVKQVDSAIKLIDEGNTIPFIARYRKEVTGELKEEQLRDLSESLIYLRNLVKRQDEILKSIDEQGKLTEELKASITKAEKLQELEDIYLPYKQKKRTRAMIAREKGLEPLAQIIIEQKNTNSTIEEIAQDFINDELEVITTEDAINGAMDIIAESETEKADVRAALRKTLWNEGIIETVRDEEKDPEQAFLMYSEYSEPIRTLPSHRILAINRGEKKAALKVKLNANHEKNIQKLCDRVIKNHSIFSDIITDALNDGYKRLLFPALEREIRSLLSENAEKQAIDIFGANLKQLLLQAPLAGHVVMGLDPGYRTGCKMAIVDATGQILDHGVLYVTMSEDAKKKSAQTVLNLIKKHHVTLISIGNGTASFETEEFTANLIKENNLDVHYLITSEAGASVYSASKLAVEELPDYDVTIRGAVSIARRIQDPLAELVKIDPKAIGVGQYQHDVNQKELSTTLDTVIESAVNHVGVTLNTASAALLKHIAGINASVAKNIIAYRDENGEFTSRKELLKVKRLGQTAFTQCAGFLRINNGNSPLDNTPVHPESYTLAEQILGKLGFSLTDLADKEQLDFLKAKLKLIPAEQIAQELNAGVPTVRDILDALVKPGRDPREDLPAPLTRKAIVKLDEIKVGTIMRGTVRNITDFGVFVDIGIKTAGLIHISELSHKRVKHPLDVVSVGDILDVMVINVDAVRNRIGLSLKQVPKEKNA</sequence>
<dbReference type="GO" id="GO:0006139">
    <property type="term" value="P:nucleobase-containing compound metabolic process"/>
    <property type="evidence" value="ECO:0007669"/>
    <property type="project" value="InterPro"/>
</dbReference>
<name>A0A840UVH8_9FIRM</name>
<organism evidence="2 3">
    <name type="scientific">Pectinatus brassicae</name>
    <dbReference type="NCBI Taxonomy" id="862415"/>
    <lineage>
        <taxon>Bacteria</taxon>
        <taxon>Bacillati</taxon>
        <taxon>Bacillota</taxon>
        <taxon>Negativicutes</taxon>
        <taxon>Selenomonadales</taxon>
        <taxon>Selenomonadaceae</taxon>
        <taxon>Pectinatus</taxon>
    </lineage>
</organism>
<dbReference type="EMBL" id="JACHFH010000027">
    <property type="protein sequence ID" value="MBB5336903.1"/>
    <property type="molecule type" value="Genomic_DNA"/>
</dbReference>